<dbReference type="GeneID" id="41328795"/>
<dbReference type="PANTHER" id="PTHR48051">
    <property type="match status" value="1"/>
</dbReference>
<keyword evidence="4" id="KW-1185">Reference proteome</keyword>
<evidence type="ECO:0000256" key="2">
    <source>
        <dbReference type="ARBA" id="ARBA00022737"/>
    </source>
</evidence>
<dbReference type="Pfam" id="PF13855">
    <property type="entry name" value="LRR_8"/>
    <property type="match status" value="1"/>
</dbReference>
<evidence type="ECO:0000256" key="1">
    <source>
        <dbReference type="ARBA" id="ARBA00022614"/>
    </source>
</evidence>
<dbReference type="InterPro" id="IPR003591">
    <property type="entry name" value="Leu-rich_rpt_typical-subtyp"/>
</dbReference>
<dbReference type="InterPro" id="IPR001611">
    <property type="entry name" value="Leu-rich_rpt"/>
</dbReference>
<dbReference type="InterPro" id="IPR032675">
    <property type="entry name" value="LRR_dom_sf"/>
</dbReference>
<accession>A0A5B9D7C4</accession>
<proteinExistence type="predicted"/>
<dbReference type="AlphaFoldDB" id="A0A5B9D7C4"/>
<dbReference type="InterPro" id="IPR050216">
    <property type="entry name" value="LRR_domain-containing"/>
</dbReference>
<evidence type="ECO:0000313" key="4">
    <source>
        <dbReference type="Proteomes" id="UP000321408"/>
    </source>
</evidence>
<gene>
    <name evidence="3" type="ORF">DSAG12_00795</name>
</gene>
<sequence length="712" mass="82600">MDKFEKSETEEMFNYNGILMVKSNAEVLIEFEKIFGNPITFIKVESSQNSYKIINLENNKAVNFTVHNNYIITLSHKGGFAKKTESKTSNLPENIGNLTELKDLWIERQNITELPQSFSDLIKLRQISIRWSKLQSVNLLFERFTELEEMNLSANMLTEFPKNIEKAPNLTKLILNSNPIRSIPKSIAKSNSIERIDLESCKITTIPKALKKLPNLKRLNINRNEIKYIPDFVSEMANFSLLVLNYNPLRSLSNIPRRTLEFHSENFLKSKNDPNAREYDRLMLSRKGFDLFTSGHIDGLLRYYTKSPNKLTKLFLKQFLGDSRLLTLEEMNRILHEADDPELQLLNSALHNPCYNVPTISPHPTLDVIQKVIDRINQRKEIDAEIDYQIQHPALLPSHLAFINELVISKKSQKSAGDFSYDFKFRNETKPKFYVVYEITSLTINNLPIPKNIENLATTLRELYISNLNEDDSRTIQKVPFHKLQNLETLYMDNCRLNQFPKNIQYLKNLKNLRFTRNNLPTLPQWLGNLTKLDSFTCHNNSILFMPDSLKNLQNLTEINIGGNLIEIVPGFIATLDNLRFLSIWGNPLRSFSNIPEYLFADTIRDGLKEGTFRSDMLDPKGKELLENFKNGISENFTQLYNHYKKSPKQLAQQYVDNPKSLTKVERGRLAWEGGLREREILELKLQPEDPTLLEINKRLSVPLKNGLRIMK</sequence>
<dbReference type="SMART" id="SM00369">
    <property type="entry name" value="LRR_TYP"/>
    <property type="match status" value="8"/>
</dbReference>
<dbReference type="Proteomes" id="UP000321408">
    <property type="component" value="Chromosome"/>
</dbReference>
<dbReference type="Gene3D" id="3.80.10.10">
    <property type="entry name" value="Ribonuclease Inhibitor"/>
    <property type="match status" value="2"/>
</dbReference>
<dbReference type="PANTHER" id="PTHR48051:SF1">
    <property type="entry name" value="RAS SUPPRESSOR PROTEIN 1"/>
    <property type="match status" value="1"/>
</dbReference>
<dbReference type="GO" id="GO:0005737">
    <property type="term" value="C:cytoplasm"/>
    <property type="evidence" value="ECO:0007669"/>
    <property type="project" value="TreeGrafter"/>
</dbReference>
<keyword evidence="2" id="KW-0677">Repeat</keyword>
<organism evidence="3 4">
    <name type="scientific">Promethearchaeum syntrophicum</name>
    <dbReference type="NCBI Taxonomy" id="2594042"/>
    <lineage>
        <taxon>Archaea</taxon>
        <taxon>Promethearchaeati</taxon>
        <taxon>Promethearchaeota</taxon>
        <taxon>Promethearchaeia</taxon>
        <taxon>Promethearchaeales</taxon>
        <taxon>Promethearchaeaceae</taxon>
        <taxon>Promethearchaeum</taxon>
    </lineage>
</organism>
<dbReference type="SMART" id="SM00364">
    <property type="entry name" value="LRR_BAC"/>
    <property type="match status" value="7"/>
</dbReference>
<name>A0A5B9D7C4_9ARCH</name>
<dbReference type="KEGG" id="psyt:DSAG12_00795"/>
<dbReference type="SUPFAM" id="SSF52058">
    <property type="entry name" value="L domain-like"/>
    <property type="match status" value="2"/>
</dbReference>
<dbReference type="EMBL" id="CP042905">
    <property type="protein sequence ID" value="QEE14972.1"/>
    <property type="molecule type" value="Genomic_DNA"/>
</dbReference>
<keyword evidence="1" id="KW-0433">Leucine-rich repeat</keyword>
<evidence type="ECO:0000313" key="3">
    <source>
        <dbReference type="EMBL" id="QEE14972.1"/>
    </source>
</evidence>
<dbReference type="RefSeq" id="WP_147661904.1">
    <property type="nucleotide sequence ID" value="NZ_CP042905.2"/>
</dbReference>
<dbReference type="PROSITE" id="PS51450">
    <property type="entry name" value="LRR"/>
    <property type="match status" value="2"/>
</dbReference>
<reference evidence="3 4" key="2">
    <citation type="journal article" date="2024" name="Int. J. Syst. Evol. Microbiol.">
        <title>Promethearchaeum syntrophicum gen. nov., sp. nov., an anaerobic, obligately syntrophic archaeon, the first isolate of the lineage 'Asgard' archaea, and proposal of the new archaeal phylum Promethearchaeota phyl. nov. and kingdom Promethearchaeati regn. nov.</title>
        <authorList>
            <person name="Imachi H."/>
            <person name="Nobu M.K."/>
            <person name="Kato S."/>
            <person name="Takaki Y."/>
            <person name="Miyazaki M."/>
            <person name="Miyata M."/>
            <person name="Ogawara M."/>
            <person name="Saito Y."/>
            <person name="Sakai S."/>
            <person name="Tahara Y.O."/>
            <person name="Takano Y."/>
            <person name="Tasumi E."/>
            <person name="Uematsu K."/>
            <person name="Yoshimura T."/>
            <person name="Itoh T."/>
            <person name="Ohkuma M."/>
            <person name="Takai K."/>
        </authorList>
    </citation>
    <scope>NUCLEOTIDE SEQUENCE [LARGE SCALE GENOMIC DNA]</scope>
    <source>
        <strain evidence="3 4">MK-D1</strain>
    </source>
</reference>
<reference evidence="3 4" key="1">
    <citation type="journal article" date="2020" name="Nature">
        <title>Isolation of an archaeon at the prokaryote-eukaryote interface.</title>
        <authorList>
            <person name="Imachi H."/>
            <person name="Nobu M.K."/>
            <person name="Nakahara N."/>
            <person name="Morono Y."/>
            <person name="Ogawara M."/>
            <person name="Takaki Y."/>
            <person name="Takano Y."/>
            <person name="Uematsu K."/>
            <person name="Ikuta T."/>
            <person name="Ito M."/>
            <person name="Matsui Y."/>
            <person name="Miyazaki M."/>
            <person name="Murata K."/>
            <person name="Saito Y."/>
            <person name="Sakai S."/>
            <person name="Song C."/>
            <person name="Tasumi E."/>
            <person name="Yamanaka Y."/>
            <person name="Yamaguchi T."/>
            <person name="Kamagata Y."/>
            <person name="Tamaki H."/>
            <person name="Takai K."/>
        </authorList>
    </citation>
    <scope>NUCLEOTIDE SEQUENCE [LARGE SCALE GENOMIC DNA]</scope>
    <source>
        <strain evidence="3 4">MK-D1</strain>
    </source>
</reference>
<protein>
    <submittedName>
        <fullName evidence="3">Leucine-rich repeat domain-containing protein</fullName>
    </submittedName>
</protein>